<accession>A0A364RJ22</accession>
<dbReference type="SUPFAM" id="SSF56300">
    <property type="entry name" value="Metallo-dependent phosphatases"/>
    <property type="match status" value="1"/>
</dbReference>
<dbReference type="PANTHER" id="PTHR42850:SF4">
    <property type="entry name" value="ZINC-DEPENDENT ENDOPOLYPHOSPHATASE"/>
    <property type="match status" value="1"/>
</dbReference>
<dbReference type="GO" id="GO:0110154">
    <property type="term" value="P:RNA decapping"/>
    <property type="evidence" value="ECO:0007669"/>
    <property type="project" value="TreeGrafter"/>
</dbReference>
<dbReference type="EMBL" id="QMDV01000001">
    <property type="protein sequence ID" value="RAU84291.1"/>
    <property type="molecule type" value="Genomic_DNA"/>
</dbReference>
<organism evidence="2 3">
    <name type="scientific">Pontibacter arcticus</name>
    <dbReference type="NCBI Taxonomy" id="2080288"/>
    <lineage>
        <taxon>Bacteria</taxon>
        <taxon>Pseudomonadati</taxon>
        <taxon>Bacteroidota</taxon>
        <taxon>Cytophagia</taxon>
        <taxon>Cytophagales</taxon>
        <taxon>Hymenobacteraceae</taxon>
        <taxon>Pontibacter</taxon>
    </lineage>
</organism>
<proteinExistence type="predicted"/>
<evidence type="ECO:0000259" key="1">
    <source>
        <dbReference type="Pfam" id="PF00149"/>
    </source>
</evidence>
<dbReference type="OrthoDB" id="9808081at2"/>
<dbReference type="CDD" id="cd00144">
    <property type="entry name" value="MPP_PPP_family"/>
    <property type="match status" value="1"/>
</dbReference>
<dbReference type="Pfam" id="PF00149">
    <property type="entry name" value="Metallophos"/>
    <property type="match status" value="1"/>
</dbReference>
<dbReference type="Gene3D" id="3.60.21.10">
    <property type="match status" value="1"/>
</dbReference>
<protein>
    <submittedName>
        <fullName evidence="2">Serine/threonine protein phosphatase</fullName>
    </submittedName>
</protein>
<sequence>MARYAITDIHGCLRTFKALVTAQLQLKKSDELYLLGDYVNKGPDSKGVIDFILHLQKQGYQVICLRGNHDQMLLSAVEKGDKVLKLTPAEKKMTLASFGINTFSHLSDKYTSFLDGLLYYLELPDCFLVHAGFDFNQSDIFKDKDAMLNIRQYKTDWARLNNKRLIHGHTPVALHSIKLAATTKVKQVNLDAGCVYYRNASYGNLVALDLDSYQIYVQPNLDKPYKVGVKK</sequence>
<comment type="caution">
    <text evidence="2">The sequence shown here is derived from an EMBL/GenBank/DDBJ whole genome shotgun (WGS) entry which is preliminary data.</text>
</comment>
<reference evidence="2 3" key="2">
    <citation type="submission" date="2018-07" db="EMBL/GenBank/DDBJ databases">
        <title>Pontibacter sp. 2b14 genomic sequence and assembly.</title>
        <authorList>
            <person name="Du Z.-J."/>
        </authorList>
    </citation>
    <scope>NUCLEOTIDE SEQUENCE [LARGE SCALE GENOMIC DNA]</scope>
    <source>
        <strain evidence="2 3">2b14</strain>
    </source>
</reference>
<evidence type="ECO:0000313" key="3">
    <source>
        <dbReference type="Proteomes" id="UP000251692"/>
    </source>
</evidence>
<dbReference type="RefSeq" id="WP_112304572.1">
    <property type="nucleotide sequence ID" value="NZ_QMDV01000001.1"/>
</dbReference>
<evidence type="ECO:0000313" key="2">
    <source>
        <dbReference type="EMBL" id="RAU84291.1"/>
    </source>
</evidence>
<dbReference type="GO" id="GO:0008803">
    <property type="term" value="F:bis(5'-nucleosyl)-tetraphosphatase (symmetrical) activity"/>
    <property type="evidence" value="ECO:0007669"/>
    <property type="project" value="TreeGrafter"/>
</dbReference>
<dbReference type="InterPro" id="IPR029052">
    <property type="entry name" value="Metallo-depent_PP-like"/>
</dbReference>
<gene>
    <name evidence="2" type="ORF">DP923_04420</name>
</gene>
<dbReference type="PANTHER" id="PTHR42850">
    <property type="entry name" value="METALLOPHOSPHOESTERASE"/>
    <property type="match status" value="1"/>
</dbReference>
<dbReference type="GO" id="GO:0016791">
    <property type="term" value="F:phosphatase activity"/>
    <property type="evidence" value="ECO:0007669"/>
    <property type="project" value="TreeGrafter"/>
</dbReference>
<dbReference type="Proteomes" id="UP000251692">
    <property type="component" value="Unassembled WGS sequence"/>
</dbReference>
<name>A0A364RJ22_9BACT</name>
<dbReference type="InterPro" id="IPR004843">
    <property type="entry name" value="Calcineurin-like_PHP"/>
</dbReference>
<reference evidence="2 3" key="1">
    <citation type="submission" date="2018-06" db="EMBL/GenBank/DDBJ databases">
        <authorList>
            <person name="Liu Z.-W."/>
        </authorList>
    </citation>
    <scope>NUCLEOTIDE SEQUENCE [LARGE SCALE GENOMIC DNA]</scope>
    <source>
        <strain evidence="2 3">2b14</strain>
    </source>
</reference>
<dbReference type="InterPro" id="IPR050126">
    <property type="entry name" value="Ap4A_hydrolase"/>
</dbReference>
<dbReference type="GO" id="GO:0005737">
    <property type="term" value="C:cytoplasm"/>
    <property type="evidence" value="ECO:0007669"/>
    <property type="project" value="TreeGrafter"/>
</dbReference>
<feature type="domain" description="Calcineurin-like phosphoesterase" evidence="1">
    <location>
        <begin position="5"/>
        <end position="173"/>
    </location>
</feature>
<dbReference type="AlphaFoldDB" id="A0A364RJ22"/>
<keyword evidence="3" id="KW-1185">Reference proteome</keyword>